<keyword evidence="6" id="KW-0449">Lipoprotein</keyword>
<name>A0AAV9R9C4_9TELE</name>
<comment type="subcellular location">
    <subcellularLocation>
        <location evidence="7">Mitochondrion inner membrane</location>
        <topology evidence="7">Lipid-anchor</topology>
    </subcellularLocation>
</comment>
<dbReference type="PANTHER" id="PTHR21588">
    <property type="entry name" value="COILED-COIL-HELIX-COILED-COIL-HELIX DOMAIN CONTAINING 6"/>
    <property type="match status" value="1"/>
</dbReference>
<keyword evidence="1" id="KW-0519">Myristate</keyword>
<dbReference type="GO" id="GO:0061617">
    <property type="term" value="C:MICOS complex"/>
    <property type="evidence" value="ECO:0007669"/>
    <property type="project" value="InterPro"/>
</dbReference>
<reference evidence="8 9" key="1">
    <citation type="submission" date="2021-06" db="EMBL/GenBank/DDBJ databases">
        <authorList>
            <person name="Palmer J.M."/>
        </authorList>
    </citation>
    <scope>NUCLEOTIDE SEQUENCE [LARGE SCALE GENOMIC DNA]</scope>
    <source>
        <strain evidence="8 9">MEX-2019</strain>
        <tissue evidence="8">Muscle</tissue>
    </source>
</reference>
<keyword evidence="2" id="KW-0999">Mitochondrion inner membrane</keyword>
<protein>
    <submittedName>
        <fullName evidence="8">Uncharacterized protein</fullName>
    </submittedName>
</protein>
<evidence type="ECO:0000256" key="3">
    <source>
        <dbReference type="ARBA" id="ARBA00023128"/>
    </source>
</evidence>
<proteinExistence type="predicted"/>
<sequence length="125" mass="14160">MSEHLKRQSRCEGKWTIREKFSEGTAGGWAGVKRRRADTAKSTYSHPSLSLPSSAPPYFSYSFPALRPTPTAAAKQLGAREADLKKQDAFYREQVARLEERSAQFYKVTTENYHKAADQVNAKFK</sequence>
<dbReference type="Pfam" id="PF05300">
    <property type="entry name" value="MIC19_MIC25"/>
    <property type="match status" value="1"/>
</dbReference>
<evidence type="ECO:0000256" key="4">
    <source>
        <dbReference type="ARBA" id="ARBA00023136"/>
    </source>
</evidence>
<keyword evidence="5" id="KW-1015">Disulfide bond</keyword>
<organism evidence="8 9">
    <name type="scientific">Crenichthys baileyi</name>
    <name type="common">White River springfish</name>
    <dbReference type="NCBI Taxonomy" id="28760"/>
    <lineage>
        <taxon>Eukaryota</taxon>
        <taxon>Metazoa</taxon>
        <taxon>Chordata</taxon>
        <taxon>Craniata</taxon>
        <taxon>Vertebrata</taxon>
        <taxon>Euteleostomi</taxon>
        <taxon>Actinopterygii</taxon>
        <taxon>Neopterygii</taxon>
        <taxon>Teleostei</taxon>
        <taxon>Neoteleostei</taxon>
        <taxon>Acanthomorphata</taxon>
        <taxon>Ovalentaria</taxon>
        <taxon>Atherinomorphae</taxon>
        <taxon>Cyprinodontiformes</taxon>
        <taxon>Goodeidae</taxon>
        <taxon>Crenichthys</taxon>
    </lineage>
</organism>
<dbReference type="GO" id="GO:0007007">
    <property type="term" value="P:inner mitochondrial membrane organization"/>
    <property type="evidence" value="ECO:0007669"/>
    <property type="project" value="TreeGrafter"/>
</dbReference>
<keyword evidence="9" id="KW-1185">Reference proteome</keyword>
<dbReference type="InterPro" id="IPR007964">
    <property type="entry name" value="MIC19/MIC25"/>
</dbReference>
<dbReference type="AlphaFoldDB" id="A0AAV9R9C4"/>
<evidence type="ECO:0000313" key="8">
    <source>
        <dbReference type="EMBL" id="KAK5605613.1"/>
    </source>
</evidence>
<dbReference type="Proteomes" id="UP001311232">
    <property type="component" value="Unassembled WGS sequence"/>
</dbReference>
<evidence type="ECO:0000256" key="7">
    <source>
        <dbReference type="ARBA" id="ARBA00034476"/>
    </source>
</evidence>
<evidence type="ECO:0000256" key="5">
    <source>
        <dbReference type="ARBA" id="ARBA00023157"/>
    </source>
</evidence>
<dbReference type="InterPro" id="IPR052632">
    <property type="entry name" value="MICOS_subunit_Mic19"/>
</dbReference>
<keyword evidence="3" id="KW-0496">Mitochondrion</keyword>
<accession>A0AAV9R9C4</accession>
<evidence type="ECO:0000256" key="2">
    <source>
        <dbReference type="ARBA" id="ARBA00022792"/>
    </source>
</evidence>
<evidence type="ECO:0000313" key="9">
    <source>
        <dbReference type="Proteomes" id="UP001311232"/>
    </source>
</evidence>
<evidence type="ECO:0000256" key="6">
    <source>
        <dbReference type="ARBA" id="ARBA00023288"/>
    </source>
</evidence>
<gene>
    <name evidence="8" type="ORF">CRENBAI_009366</name>
</gene>
<comment type="caution">
    <text evidence="8">The sequence shown here is derived from an EMBL/GenBank/DDBJ whole genome shotgun (WGS) entry which is preliminary data.</text>
</comment>
<evidence type="ECO:0000256" key="1">
    <source>
        <dbReference type="ARBA" id="ARBA00022707"/>
    </source>
</evidence>
<dbReference type="PANTHER" id="PTHR21588:SF23">
    <property type="entry name" value="MICOS COMPLEX SUBUNIT MIC19 ISOFORM X1"/>
    <property type="match status" value="1"/>
</dbReference>
<keyword evidence="4" id="KW-0472">Membrane</keyword>
<dbReference type="EMBL" id="JAHHUM010002200">
    <property type="protein sequence ID" value="KAK5605613.1"/>
    <property type="molecule type" value="Genomic_DNA"/>
</dbReference>